<dbReference type="EMBL" id="JACHDY010000001">
    <property type="protein sequence ID" value="MBB5316102.1"/>
    <property type="molecule type" value="Genomic_DNA"/>
</dbReference>
<reference evidence="2" key="1">
    <citation type="submission" date="2020-08" db="EMBL/GenBank/DDBJ databases">
        <title>Genomic Encyclopedia of Type Strains, Phase IV (KMG-V): Genome sequencing to study the core and pangenomes of soil and plant-associated prokaryotes.</title>
        <authorList>
            <person name="Whitman W."/>
        </authorList>
    </citation>
    <scope>NUCLEOTIDE SEQUENCE [LARGE SCALE GENOMIC DNA]</scope>
    <source>
        <strain evidence="2">M8UP27</strain>
    </source>
</reference>
<dbReference type="PANTHER" id="PTHR42912">
    <property type="entry name" value="METHYLTRANSFERASE"/>
    <property type="match status" value="1"/>
</dbReference>
<dbReference type="AlphaFoldDB" id="A0A7W8IFK8"/>
<dbReference type="Proteomes" id="UP000568106">
    <property type="component" value="Unassembled WGS sequence"/>
</dbReference>
<dbReference type="GO" id="GO:0008168">
    <property type="term" value="F:methyltransferase activity"/>
    <property type="evidence" value="ECO:0007669"/>
    <property type="project" value="UniProtKB-KW"/>
</dbReference>
<dbReference type="Gene3D" id="3.40.50.150">
    <property type="entry name" value="Vaccinia Virus protein VP39"/>
    <property type="match status" value="1"/>
</dbReference>
<evidence type="ECO:0000313" key="2">
    <source>
        <dbReference type="EMBL" id="MBB5316102.1"/>
    </source>
</evidence>
<dbReference type="CDD" id="cd02440">
    <property type="entry name" value="AdoMet_MTases"/>
    <property type="match status" value="1"/>
</dbReference>
<keyword evidence="3" id="KW-1185">Reference proteome</keyword>
<comment type="caution">
    <text evidence="2">The sequence shown here is derived from an EMBL/GenBank/DDBJ whole genome shotgun (WGS) entry which is preliminary data.</text>
</comment>
<dbReference type="Pfam" id="PF13847">
    <property type="entry name" value="Methyltransf_31"/>
    <property type="match status" value="1"/>
</dbReference>
<dbReference type="PANTHER" id="PTHR42912:SF93">
    <property type="entry name" value="N6-ADENOSINE-METHYLTRANSFERASE TMT1A"/>
    <property type="match status" value="1"/>
</dbReference>
<dbReference type="InterPro" id="IPR050508">
    <property type="entry name" value="Methyltransf_Superfamily"/>
</dbReference>
<sequence length="249" mass="27614">MPGRTFTHPPAHQPDSLFESCSWFYALCREYLFRDHTPEISRALFPPEGPAPGTRVLELGCGPGFYACRLSQEYPQIHTTGVDLSRRLLARAKSRAASRSLQNCTFAYADAHSLPDASNSVDAIVVSRLFLIVANREAVLGEIFRVLRPGGRCFIAEPTSGFRTRIPLGCMWLLSKVTNSPGGRYCEPRQADVMTAPDFSALIHSQPWGEAGLQYDDWYQYAVCEKKTAASVNSEWQERPVGVADGLVL</sequence>
<gene>
    <name evidence="2" type="ORF">HDF09_000752</name>
</gene>
<name>A0A7W8IFK8_9BACT</name>
<dbReference type="GO" id="GO:0032259">
    <property type="term" value="P:methylation"/>
    <property type="evidence" value="ECO:0007669"/>
    <property type="project" value="UniProtKB-KW"/>
</dbReference>
<proteinExistence type="predicted"/>
<feature type="domain" description="Methyltransferase" evidence="1">
    <location>
        <begin position="52"/>
        <end position="159"/>
    </location>
</feature>
<keyword evidence="2" id="KW-0830">Ubiquinone</keyword>
<accession>A0A7W8IFK8</accession>
<dbReference type="InterPro" id="IPR029063">
    <property type="entry name" value="SAM-dependent_MTases_sf"/>
</dbReference>
<protein>
    <submittedName>
        <fullName evidence="2">Ubiquinone/menaquinone biosynthesis C-methylase UbiE</fullName>
    </submittedName>
</protein>
<dbReference type="SUPFAM" id="SSF53335">
    <property type="entry name" value="S-adenosyl-L-methionine-dependent methyltransferases"/>
    <property type="match status" value="1"/>
</dbReference>
<dbReference type="InterPro" id="IPR025714">
    <property type="entry name" value="Methyltranfer_dom"/>
</dbReference>
<evidence type="ECO:0000313" key="3">
    <source>
        <dbReference type="Proteomes" id="UP000568106"/>
    </source>
</evidence>
<organism evidence="2 3">
    <name type="scientific">Tunturiibacter empetritectus</name>
    <dbReference type="NCBI Taxonomy" id="3069691"/>
    <lineage>
        <taxon>Bacteria</taxon>
        <taxon>Pseudomonadati</taxon>
        <taxon>Acidobacteriota</taxon>
        <taxon>Terriglobia</taxon>
        <taxon>Terriglobales</taxon>
        <taxon>Acidobacteriaceae</taxon>
        <taxon>Tunturiibacter</taxon>
    </lineage>
</organism>
<evidence type="ECO:0000259" key="1">
    <source>
        <dbReference type="Pfam" id="PF13847"/>
    </source>
</evidence>